<dbReference type="HOGENOM" id="CLU_1754189_0_0_1"/>
<dbReference type="EMBL" id="KN836171">
    <property type="protein sequence ID" value="KIK32613.1"/>
    <property type="molecule type" value="Genomic_DNA"/>
</dbReference>
<evidence type="ECO:0000313" key="3">
    <source>
        <dbReference type="Proteomes" id="UP000054485"/>
    </source>
</evidence>
<feature type="compositionally biased region" description="Polar residues" evidence="1">
    <location>
        <begin position="89"/>
        <end position="106"/>
    </location>
</feature>
<proteinExistence type="predicted"/>
<evidence type="ECO:0000256" key="1">
    <source>
        <dbReference type="SAM" id="MobiDB-lite"/>
    </source>
</evidence>
<evidence type="ECO:0000313" key="2">
    <source>
        <dbReference type="EMBL" id="KIK32613.1"/>
    </source>
</evidence>
<protein>
    <submittedName>
        <fullName evidence="2">Unplaced genomic scaffold CY34scaffold_1040, whole genome shotgun sequence</fullName>
    </submittedName>
</protein>
<dbReference type="Proteomes" id="UP000054485">
    <property type="component" value="Unassembled WGS sequence"/>
</dbReference>
<dbReference type="AlphaFoldDB" id="A0A0D0AL43"/>
<organism evidence="2 3">
    <name type="scientific">Suillus luteus UH-Slu-Lm8-n1</name>
    <dbReference type="NCBI Taxonomy" id="930992"/>
    <lineage>
        <taxon>Eukaryota</taxon>
        <taxon>Fungi</taxon>
        <taxon>Dikarya</taxon>
        <taxon>Basidiomycota</taxon>
        <taxon>Agaricomycotina</taxon>
        <taxon>Agaricomycetes</taxon>
        <taxon>Agaricomycetidae</taxon>
        <taxon>Boletales</taxon>
        <taxon>Suillineae</taxon>
        <taxon>Suillaceae</taxon>
        <taxon>Suillus</taxon>
    </lineage>
</organism>
<reference evidence="3" key="2">
    <citation type="submission" date="2015-01" db="EMBL/GenBank/DDBJ databases">
        <title>Evolutionary Origins and Diversification of the Mycorrhizal Mutualists.</title>
        <authorList>
            <consortium name="DOE Joint Genome Institute"/>
            <consortium name="Mycorrhizal Genomics Consortium"/>
            <person name="Kohler A."/>
            <person name="Kuo A."/>
            <person name="Nagy L.G."/>
            <person name="Floudas D."/>
            <person name="Copeland A."/>
            <person name="Barry K.W."/>
            <person name="Cichocki N."/>
            <person name="Veneault-Fourrey C."/>
            <person name="LaButti K."/>
            <person name="Lindquist E.A."/>
            <person name="Lipzen A."/>
            <person name="Lundell T."/>
            <person name="Morin E."/>
            <person name="Murat C."/>
            <person name="Riley R."/>
            <person name="Ohm R."/>
            <person name="Sun H."/>
            <person name="Tunlid A."/>
            <person name="Henrissat B."/>
            <person name="Grigoriev I.V."/>
            <person name="Hibbett D.S."/>
            <person name="Martin F."/>
        </authorList>
    </citation>
    <scope>NUCLEOTIDE SEQUENCE [LARGE SCALE GENOMIC DNA]</scope>
    <source>
        <strain evidence="3">UH-Slu-Lm8-n1</strain>
    </source>
</reference>
<accession>A0A0D0AL43</accession>
<dbReference type="InParanoid" id="A0A0D0AL43"/>
<dbReference type="STRING" id="930992.A0A0D0AL43"/>
<gene>
    <name evidence="2" type="ORF">CY34DRAFT_814170</name>
</gene>
<feature type="region of interest" description="Disordered" evidence="1">
    <location>
        <begin position="89"/>
        <end position="115"/>
    </location>
</feature>
<reference evidence="2 3" key="1">
    <citation type="submission" date="2014-04" db="EMBL/GenBank/DDBJ databases">
        <authorList>
            <consortium name="DOE Joint Genome Institute"/>
            <person name="Kuo A."/>
            <person name="Ruytinx J."/>
            <person name="Rineau F."/>
            <person name="Colpaert J."/>
            <person name="Kohler A."/>
            <person name="Nagy L.G."/>
            <person name="Floudas D."/>
            <person name="Copeland A."/>
            <person name="Barry K.W."/>
            <person name="Cichocki N."/>
            <person name="Veneault-Fourrey C."/>
            <person name="LaButti K."/>
            <person name="Lindquist E.A."/>
            <person name="Lipzen A."/>
            <person name="Lundell T."/>
            <person name="Morin E."/>
            <person name="Murat C."/>
            <person name="Sun H."/>
            <person name="Tunlid A."/>
            <person name="Henrissat B."/>
            <person name="Grigoriev I.V."/>
            <person name="Hibbett D.S."/>
            <person name="Martin F."/>
            <person name="Nordberg H.P."/>
            <person name="Cantor M.N."/>
            <person name="Hua S.X."/>
        </authorList>
    </citation>
    <scope>NUCLEOTIDE SEQUENCE [LARGE SCALE GENOMIC DNA]</scope>
    <source>
        <strain evidence="2 3">UH-Slu-Lm8-n1</strain>
    </source>
</reference>
<feature type="non-terminal residue" evidence="2">
    <location>
        <position position="149"/>
    </location>
</feature>
<sequence length="149" mass="17073">MKSTFLGQQSDIPVHLRGLSQDSYLVIRKVLEVCWVGLWSHPKVTWTAKIHILACCRTDAGNLSIIEMNGEYRVLWTCHLPTELSESGMQRSGSHCTTTPKKTVQPTHRHPHDDRRSTFTFLGQDGWMMVSNRRLSFWVPPASQKAFHN</sequence>
<dbReference type="OrthoDB" id="2703680at2759"/>
<name>A0A0D0AL43_9AGAM</name>
<keyword evidence="3" id="KW-1185">Reference proteome</keyword>